<feature type="compositionally biased region" description="Low complexity" evidence="2">
    <location>
        <begin position="99"/>
        <end position="112"/>
    </location>
</feature>
<feature type="compositionally biased region" description="Acidic residues" evidence="2">
    <location>
        <begin position="588"/>
        <end position="597"/>
    </location>
</feature>
<dbReference type="PANTHER" id="PTHR15491:SF9">
    <property type="entry name" value="CIP1-INTERACTING ZINC FINGER PROTEIN"/>
    <property type="match status" value="1"/>
</dbReference>
<dbReference type="AlphaFoldDB" id="A0A9Q0S1K9"/>
<reference evidence="4" key="1">
    <citation type="submission" date="2022-07" db="EMBL/GenBank/DDBJ databases">
        <authorList>
            <person name="Trinca V."/>
            <person name="Uliana J.V.C."/>
            <person name="Torres T.T."/>
            <person name="Ward R.J."/>
            <person name="Monesi N."/>
        </authorList>
    </citation>
    <scope>NUCLEOTIDE SEQUENCE</scope>
    <source>
        <strain evidence="4">HSMRA1968</strain>
        <tissue evidence="4">Whole embryos</tissue>
    </source>
</reference>
<proteinExistence type="predicted"/>
<feature type="compositionally biased region" description="Acidic residues" evidence="2">
    <location>
        <begin position="607"/>
        <end position="619"/>
    </location>
</feature>
<protein>
    <submittedName>
        <fullName evidence="4">Zinc finger protein</fullName>
    </submittedName>
</protein>
<feature type="region of interest" description="Disordered" evidence="2">
    <location>
        <begin position="1"/>
        <end position="31"/>
    </location>
</feature>
<dbReference type="Proteomes" id="UP001151699">
    <property type="component" value="Chromosome B"/>
</dbReference>
<evidence type="ECO:0000256" key="2">
    <source>
        <dbReference type="SAM" id="MobiDB-lite"/>
    </source>
</evidence>
<comment type="caution">
    <text evidence="4">The sequence shown here is derived from an EMBL/GenBank/DDBJ whole genome shotgun (WGS) entry which is preliminary data.</text>
</comment>
<organism evidence="4 5">
    <name type="scientific">Pseudolycoriella hygida</name>
    <dbReference type="NCBI Taxonomy" id="35572"/>
    <lineage>
        <taxon>Eukaryota</taxon>
        <taxon>Metazoa</taxon>
        <taxon>Ecdysozoa</taxon>
        <taxon>Arthropoda</taxon>
        <taxon>Hexapoda</taxon>
        <taxon>Insecta</taxon>
        <taxon>Pterygota</taxon>
        <taxon>Neoptera</taxon>
        <taxon>Endopterygota</taxon>
        <taxon>Diptera</taxon>
        <taxon>Nematocera</taxon>
        <taxon>Sciaroidea</taxon>
        <taxon>Sciaridae</taxon>
        <taxon>Pseudolycoriella</taxon>
    </lineage>
</organism>
<evidence type="ECO:0000256" key="1">
    <source>
        <dbReference type="PROSITE-ProRule" id="PRU00042"/>
    </source>
</evidence>
<evidence type="ECO:0000313" key="4">
    <source>
        <dbReference type="EMBL" id="KAJ6642057.1"/>
    </source>
</evidence>
<evidence type="ECO:0000259" key="3">
    <source>
        <dbReference type="PROSITE" id="PS50157"/>
    </source>
</evidence>
<dbReference type="PANTHER" id="PTHR15491">
    <property type="match status" value="1"/>
</dbReference>
<evidence type="ECO:0000313" key="5">
    <source>
        <dbReference type="Proteomes" id="UP001151699"/>
    </source>
</evidence>
<keyword evidence="1" id="KW-0479">Metal-binding</keyword>
<dbReference type="OrthoDB" id="6378952at2759"/>
<feature type="compositionally biased region" description="Low complexity" evidence="2">
    <location>
        <begin position="210"/>
        <end position="219"/>
    </location>
</feature>
<feature type="region of interest" description="Disordered" evidence="2">
    <location>
        <begin position="99"/>
        <end position="119"/>
    </location>
</feature>
<dbReference type="InterPro" id="IPR026811">
    <property type="entry name" value="CIZ1"/>
</dbReference>
<dbReference type="PROSITE" id="PS00028">
    <property type="entry name" value="ZINC_FINGER_C2H2_1"/>
    <property type="match status" value="3"/>
</dbReference>
<feature type="compositionally biased region" description="Acidic residues" evidence="2">
    <location>
        <begin position="419"/>
        <end position="428"/>
    </location>
</feature>
<feature type="domain" description="C2H2-type" evidence="3">
    <location>
        <begin position="511"/>
        <end position="535"/>
    </location>
</feature>
<dbReference type="InterPro" id="IPR013087">
    <property type="entry name" value="Znf_C2H2_type"/>
</dbReference>
<dbReference type="EMBL" id="WJQU01000002">
    <property type="protein sequence ID" value="KAJ6642057.1"/>
    <property type="molecule type" value="Genomic_DNA"/>
</dbReference>
<feature type="compositionally biased region" description="Basic and acidic residues" evidence="2">
    <location>
        <begin position="453"/>
        <end position="464"/>
    </location>
</feature>
<dbReference type="InterPro" id="IPR056345">
    <property type="entry name" value="Znf-C2H2_CIZ1"/>
</dbReference>
<feature type="region of interest" description="Disordered" evidence="2">
    <location>
        <begin position="575"/>
        <end position="673"/>
    </location>
</feature>
<feature type="region of interest" description="Disordered" evidence="2">
    <location>
        <begin position="379"/>
        <end position="472"/>
    </location>
</feature>
<feature type="region of interest" description="Disordered" evidence="2">
    <location>
        <begin position="208"/>
        <end position="236"/>
    </location>
</feature>
<dbReference type="GO" id="GO:0008270">
    <property type="term" value="F:zinc ion binding"/>
    <property type="evidence" value="ECO:0007669"/>
    <property type="project" value="UniProtKB-KW"/>
</dbReference>
<keyword evidence="1" id="KW-0863">Zinc-finger</keyword>
<feature type="compositionally biased region" description="Gly residues" evidence="2">
    <location>
        <begin position="1"/>
        <end position="10"/>
    </location>
</feature>
<accession>A0A9Q0S1K9</accession>
<dbReference type="SMART" id="SM00355">
    <property type="entry name" value="ZnF_C2H2"/>
    <property type="match status" value="3"/>
</dbReference>
<dbReference type="InterPro" id="IPR036236">
    <property type="entry name" value="Znf_C2H2_sf"/>
</dbReference>
<dbReference type="PROSITE" id="PS50157">
    <property type="entry name" value="ZINC_FINGER_C2H2_2"/>
    <property type="match status" value="1"/>
</dbReference>
<name>A0A9Q0S1K9_9DIPT</name>
<dbReference type="GO" id="GO:0005634">
    <property type="term" value="C:nucleus"/>
    <property type="evidence" value="ECO:0007669"/>
    <property type="project" value="TreeGrafter"/>
</dbReference>
<feature type="compositionally biased region" description="Basic residues" evidence="2">
    <location>
        <begin position="663"/>
        <end position="673"/>
    </location>
</feature>
<gene>
    <name evidence="4" type="primary">Pep</name>
    <name evidence="4" type="ORF">Bhyg_07003</name>
</gene>
<feature type="compositionally biased region" description="Basic and acidic residues" evidence="2">
    <location>
        <begin position="429"/>
        <end position="445"/>
    </location>
</feature>
<feature type="compositionally biased region" description="Basic and acidic residues" evidence="2">
    <location>
        <begin position="405"/>
        <end position="418"/>
    </location>
</feature>
<keyword evidence="5" id="KW-1185">Reference proteome</keyword>
<keyword evidence="1" id="KW-0862">Zinc</keyword>
<sequence length="673" mass="75620">MAYRMGGGGNNRRTDNRFDRGGFGGGMNRPNPWGGDNMGGNFRQGGGNNGGMNNDVLSLANSLVNKLVNFNHPPSLLDLPNRGGYGGGRDGRFNDRMGGFNRNMPNRRNGPGARQKNDKLGAVKGGIRKRNAVSSAKKVLAKNAKDDASADANNSNLRKSFEIEKKIGKLFLGSAIVCSYMVDVLCLQGKLNLLRGPPSPFVVFNGMQRNSNQNANNSNKNRKASNSKTSAKNVKKESKYADVPNVMFYCHMCKKHMWDAVSFENHVKGRTHMMMRDGVEESYRLRANMIRQEAKIEEQLKTIELERRSRMGKGGKGNRREYCTMCDLHFFGHLSTHRKSDGHLQLKKFLHPRCGDCAQEFPNRIDFDNHMLTPDHMKKAHANKSNKPERRKNALIIHTEEDELKDLREEKPVVKKEGETEEAMETDEPAEKNGENGEAKEGEEKEEKEETSEENKAAAEEKPAEPAPEPEDVILDVTEDEEVPIEIENRIPKYNCNRQIGSSQLHHLDCFECHICNRFFDTERTAEIHSRTVTHHRNFVKFLNEKSNDTKIAQRRAQAALEEIERKKKKLEEIANGEAAAEKKDGDETYDPSEETGENDKSNAGDETMESQDGDEQFEDANQTVKEEVAEPVVAAPEPEPEPEPEPVPEVKASPKATPQRAARGRAARGRRN</sequence>
<dbReference type="Pfam" id="PF23330">
    <property type="entry name" value="zf-C2H2_14"/>
    <property type="match status" value="1"/>
</dbReference>
<dbReference type="SUPFAM" id="SSF57667">
    <property type="entry name" value="beta-beta-alpha zinc fingers"/>
    <property type="match status" value="1"/>
</dbReference>